<dbReference type="Pfam" id="PF11250">
    <property type="entry name" value="FAF"/>
    <property type="match status" value="1"/>
</dbReference>
<feature type="domain" description="FAF" evidence="3">
    <location>
        <begin position="247"/>
        <end position="300"/>
    </location>
</feature>
<gene>
    <name evidence="4" type="ORF">QN277_002905</name>
</gene>
<evidence type="ECO:0000259" key="3">
    <source>
        <dbReference type="Pfam" id="PF11250"/>
    </source>
</evidence>
<feature type="region of interest" description="Disordered" evidence="2">
    <location>
        <begin position="302"/>
        <end position="348"/>
    </location>
</feature>
<feature type="region of interest" description="Disordered" evidence="2">
    <location>
        <begin position="49"/>
        <end position="93"/>
    </location>
</feature>
<dbReference type="EMBL" id="JAWXYG010000001">
    <property type="protein sequence ID" value="KAK4286337.1"/>
    <property type="molecule type" value="Genomic_DNA"/>
</dbReference>
<dbReference type="InterPro" id="IPR046431">
    <property type="entry name" value="FAF_dom"/>
</dbReference>
<keyword evidence="5" id="KW-1185">Reference proteome</keyword>
<sequence>MASGTSLQRIFDNPLPEKPTLMQSLSLKQIRIVKPIDDSSFTELFGELHFKESPRPSPSSSLPQTSPSLDLGSDTNQTSVSSTPDVHDFDNSLPQSPTLLESLSFNKIRPVIPIDESSITELFGELHFNESPSPSPSSSAPISTLQSTGLQKPDEKDVFDSKQITSESNHSIRHKSSDSFSSFNSESLHFCTEGLGCESSDDMEDFKAGMDEYCWETQSEKVSTKKKNLASEDSYGECRRSRIRGLEYPPPISCIGSSGKPWVLFKSYRDNGRFVLKEIRIPTREFLYADREDGRLKLRFVMPDDEFREEQNDEEEDDDDDDDAELIDGEEKDDGVVSMDERGENTEK</sequence>
<dbReference type="Proteomes" id="UP001293593">
    <property type="component" value="Unassembled WGS sequence"/>
</dbReference>
<proteinExistence type="inferred from homology"/>
<dbReference type="PANTHER" id="PTHR33155">
    <property type="entry name" value="FANTASTIC FOUR-LIKE PROTEIN (DUF3049)"/>
    <property type="match status" value="1"/>
</dbReference>
<feature type="compositionally biased region" description="Polar residues" evidence="2">
    <location>
        <begin position="73"/>
        <end position="84"/>
    </location>
</feature>
<name>A0AAE1TIE4_9FABA</name>
<dbReference type="InterPro" id="IPR021410">
    <property type="entry name" value="FAF"/>
</dbReference>
<evidence type="ECO:0000256" key="1">
    <source>
        <dbReference type="ARBA" id="ARBA00008690"/>
    </source>
</evidence>
<dbReference type="PANTHER" id="PTHR33155:SF9">
    <property type="entry name" value="FANTASTIC FOUR-LIKE PROTEIN (DUF3049)"/>
    <property type="match status" value="1"/>
</dbReference>
<dbReference type="AlphaFoldDB" id="A0AAE1TIE4"/>
<feature type="compositionally biased region" description="Low complexity" evidence="2">
    <location>
        <begin position="58"/>
        <end position="68"/>
    </location>
</feature>
<feature type="compositionally biased region" description="Acidic residues" evidence="2">
    <location>
        <begin position="303"/>
        <end position="333"/>
    </location>
</feature>
<feature type="compositionally biased region" description="Basic and acidic residues" evidence="2">
    <location>
        <begin position="339"/>
        <end position="348"/>
    </location>
</feature>
<organism evidence="4 5">
    <name type="scientific">Acacia crassicarpa</name>
    <name type="common">northern wattle</name>
    <dbReference type="NCBI Taxonomy" id="499986"/>
    <lineage>
        <taxon>Eukaryota</taxon>
        <taxon>Viridiplantae</taxon>
        <taxon>Streptophyta</taxon>
        <taxon>Embryophyta</taxon>
        <taxon>Tracheophyta</taxon>
        <taxon>Spermatophyta</taxon>
        <taxon>Magnoliopsida</taxon>
        <taxon>eudicotyledons</taxon>
        <taxon>Gunneridae</taxon>
        <taxon>Pentapetalae</taxon>
        <taxon>rosids</taxon>
        <taxon>fabids</taxon>
        <taxon>Fabales</taxon>
        <taxon>Fabaceae</taxon>
        <taxon>Caesalpinioideae</taxon>
        <taxon>mimosoid clade</taxon>
        <taxon>Acacieae</taxon>
        <taxon>Acacia</taxon>
    </lineage>
</organism>
<protein>
    <recommendedName>
        <fullName evidence="3">FAF domain-containing protein</fullName>
    </recommendedName>
</protein>
<evidence type="ECO:0000313" key="5">
    <source>
        <dbReference type="Proteomes" id="UP001293593"/>
    </source>
</evidence>
<reference evidence="4" key="1">
    <citation type="submission" date="2023-10" db="EMBL/GenBank/DDBJ databases">
        <title>Chromosome-level genome of the transformable northern wattle, Acacia crassicarpa.</title>
        <authorList>
            <person name="Massaro I."/>
            <person name="Sinha N.R."/>
            <person name="Poethig S."/>
            <person name="Leichty A.R."/>
        </authorList>
    </citation>
    <scope>NUCLEOTIDE SEQUENCE</scope>
    <source>
        <strain evidence="4">Acra3RX</strain>
        <tissue evidence="4">Leaf</tissue>
    </source>
</reference>
<feature type="region of interest" description="Disordered" evidence="2">
    <location>
        <begin position="127"/>
        <end position="178"/>
    </location>
</feature>
<evidence type="ECO:0000256" key="2">
    <source>
        <dbReference type="SAM" id="MobiDB-lite"/>
    </source>
</evidence>
<accession>A0AAE1TIE4</accession>
<comment type="similarity">
    <text evidence="1">Belongs to the fantastic four family.</text>
</comment>
<comment type="caution">
    <text evidence="4">The sequence shown here is derived from an EMBL/GenBank/DDBJ whole genome shotgun (WGS) entry which is preliminary data.</text>
</comment>
<evidence type="ECO:0000313" key="4">
    <source>
        <dbReference type="EMBL" id="KAK4286337.1"/>
    </source>
</evidence>